<keyword evidence="6" id="KW-0812">Transmembrane</keyword>
<name>A0ABR7Q6V5_9FLAO</name>
<dbReference type="CDD" id="cd06530">
    <property type="entry name" value="S26_SPase_I"/>
    <property type="match status" value="2"/>
</dbReference>
<feature type="transmembrane region" description="Helical" evidence="6">
    <location>
        <begin position="12"/>
        <end position="32"/>
    </location>
</feature>
<comment type="similarity">
    <text evidence="2 6">Belongs to the peptidase S26 family.</text>
</comment>
<keyword evidence="6" id="KW-0472">Membrane</keyword>
<organism evidence="8 9">
    <name type="scientific">Kordia aestuariivivens</name>
    <dbReference type="NCBI Taxonomy" id="2759037"/>
    <lineage>
        <taxon>Bacteria</taxon>
        <taxon>Pseudomonadati</taxon>
        <taxon>Bacteroidota</taxon>
        <taxon>Flavobacteriia</taxon>
        <taxon>Flavobacteriales</taxon>
        <taxon>Flavobacteriaceae</taxon>
        <taxon>Kordia</taxon>
    </lineage>
</organism>
<evidence type="ECO:0000256" key="3">
    <source>
        <dbReference type="ARBA" id="ARBA00013208"/>
    </source>
</evidence>
<evidence type="ECO:0000259" key="7">
    <source>
        <dbReference type="Pfam" id="PF10502"/>
    </source>
</evidence>
<evidence type="ECO:0000256" key="4">
    <source>
        <dbReference type="ARBA" id="ARBA00019232"/>
    </source>
</evidence>
<dbReference type="PANTHER" id="PTHR43390:SF1">
    <property type="entry name" value="CHLOROPLAST PROCESSING PEPTIDASE"/>
    <property type="match status" value="1"/>
</dbReference>
<evidence type="ECO:0000256" key="2">
    <source>
        <dbReference type="ARBA" id="ARBA00009370"/>
    </source>
</evidence>
<dbReference type="EMBL" id="JACGWS010000003">
    <property type="protein sequence ID" value="MBC8754301.1"/>
    <property type="molecule type" value="Genomic_DNA"/>
</dbReference>
<comment type="caution">
    <text evidence="8">The sequence shown here is derived from an EMBL/GenBank/DDBJ whole genome shotgun (WGS) entry which is preliminary data.</text>
</comment>
<evidence type="ECO:0000313" key="9">
    <source>
        <dbReference type="Proteomes" id="UP000619238"/>
    </source>
</evidence>
<dbReference type="Gene3D" id="2.10.109.10">
    <property type="entry name" value="Umud Fragment, subunit A"/>
    <property type="match status" value="1"/>
</dbReference>
<sequence length="282" mass="32762">MVYKAIRYIYGTLAFIFIVILIRTFVFDIYYVPSSSMEKTLFPGDYVLVNKIAYGAKVPTYFADIPVIGALLKEPYLSSKNGRYTKLKAFKEFQREDLIVFKSVEKKNSLLIKRLIGMPGDTLEIVNSTVFINGQLLTKMEFFSYRYLDSLGRIETYTNKEFDTLSRSHKAALQKMIVTKAIFPFSKQKEWTIDNYGPIIIPKKGMTISLTQENIALYKHNIHDYETELKMLSENTVSDYTFKHNYYFALGDNRHNSIDSRIYGFIPENYIQGKMAAVIFRD</sequence>
<dbReference type="InterPro" id="IPR019757">
    <property type="entry name" value="Pept_S26A_signal_pept_1_Lys-AS"/>
</dbReference>
<dbReference type="EC" id="3.4.21.89" evidence="3 6"/>
<dbReference type="PROSITE" id="PS00760">
    <property type="entry name" value="SPASE_I_2"/>
    <property type="match status" value="1"/>
</dbReference>
<feature type="domain" description="Peptidase S26" evidence="7">
    <location>
        <begin position="7"/>
        <end position="279"/>
    </location>
</feature>
<dbReference type="NCBIfam" id="TIGR02227">
    <property type="entry name" value="sigpep_I_bact"/>
    <property type="match status" value="1"/>
</dbReference>
<evidence type="ECO:0000256" key="5">
    <source>
        <dbReference type="ARBA" id="ARBA00022801"/>
    </source>
</evidence>
<evidence type="ECO:0000256" key="1">
    <source>
        <dbReference type="ARBA" id="ARBA00000677"/>
    </source>
</evidence>
<dbReference type="Proteomes" id="UP000619238">
    <property type="component" value="Unassembled WGS sequence"/>
</dbReference>
<comment type="catalytic activity">
    <reaction evidence="1 6">
        <text>Cleavage of hydrophobic, N-terminal signal or leader sequences from secreted and periplasmic proteins.</text>
        <dbReference type="EC" id="3.4.21.89"/>
    </reaction>
</comment>
<keyword evidence="6" id="KW-1133">Transmembrane helix</keyword>
<dbReference type="InterPro" id="IPR019533">
    <property type="entry name" value="Peptidase_S26"/>
</dbReference>
<dbReference type="InterPro" id="IPR036286">
    <property type="entry name" value="LexA/Signal_pep-like_sf"/>
</dbReference>
<evidence type="ECO:0000256" key="6">
    <source>
        <dbReference type="RuleBase" id="RU362042"/>
    </source>
</evidence>
<proteinExistence type="inferred from homology"/>
<dbReference type="GO" id="GO:0009003">
    <property type="term" value="F:signal peptidase activity"/>
    <property type="evidence" value="ECO:0007669"/>
    <property type="project" value="UniProtKB-EC"/>
</dbReference>
<keyword evidence="5 6" id="KW-0378">Hydrolase</keyword>
<dbReference type="SUPFAM" id="SSF51306">
    <property type="entry name" value="LexA/Signal peptidase"/>
    <property type="match status" value="1"/>
</dbReference>
<dbReference type="Pfam" id="PF10502">
    <property type="entry name" value="Peptidase_S26"/>
    <property type="match status" value="1"/>
</dbReference>
<accession>A0ABR7Q6V5</accession>
<dbReference type="PRINTS" id="PR00727">
    <property type="entry name" value="LEADERPTASE"/>
</dbReference>
<evidence type="ECO:0000313" key="8">
    <source>
        <dbReference type="EMBL" id="MBC8754301.1"/>
    </source>
</evidence>
<reference evidence="8 9" key="1">
    <citation type="submission" date="2020-07" db="EMBL/GenBank/DDBJ databases">
        <title>Description of Kordia aestuariivivens sp. nov., isolated from a tidal flat.</title>
        <authorList>
            <person name="Park S."/>
            <person name="Yoon J.-H."/>
        </authorList>
    </citation>
    <scope>NUCLEOTIDE SEQUENCE [LARGE SCALE GENOMIC DNA]</scope>
    <source>
        <strain evidence="8 9">YSTF-M3</strain>
    </source>
</reference>
<dbReference type="PANTHER" id="PTHR43390">
    <property type="entry name" value="SIGNAL PEPTIDASE I"/>
    <property type="match status" value="1"/>
</dbReference>
<keyword evidence="6" id="KW-0645">Protease</keyword>
<dbReference type="InterPro" id="IPR000223">
    <property type="entry name" value="Pept_S26A_signal_pept_1"/>
</dbReference>
<keyword evidence="9" id="KW-1185">Reference proteome</keyword>
<protein>
    <recommendedName>
        <fullName evidence="4 6">Signal peptidase I</fullName>
        <ecNumber evidence="3 6">3.4.21.89</ecNumber>
    </recommendedName>
</protein>
<comment type="subcellular location">
    <subcellularLocation>
        <location evidence="6">Membrane</location>
        <topology evidence="6">Single-pass type II membrane protein</topology>
    </subcellularLocation>
</comment>
<gene>
    <name evidence="8" type="primary">lepB</name>
    <name evidence="8" type="ORF">H2O64_06435</name>
</gene>
<dbReference type="RefSeq" id="WP_187561344.1">
    <property type="nucleotide sequence ID" value="NZ_JACGWS010000003.1"/>
</dbReference>